<dbReference type="CDD" id="cd00102">
    <property type="entry name" value="IPT"/>
    <property type="match status" value="1"/>
</dbReference>
<feature type="compositionally biased region" description="Low complexity" evidence="1">
    <location>
        <begin position="37"/>
        <end position="48"/>
    </location>
</feature>
<feature type="region of interest" description="Disordered" evidence="1">
    <location>
        <begin position="270"/>
        <end position="297"/>
    </location>
</feature>
<dbReference type="EMBL" id="JBHRZH010000037">
    <property type="protein sequence ID" value="MFC3765432.1"/>
    <property type="molecule type" value="Genomic_DNA"/>
</dbReference>
<protein>
    <submittedName>
        <fullName evidence="4">IPT/TIG domain-containing protein</fullName>
    </submittedName>
</protein>
<name>A0ABV7YLD3_9ACTN</name>
<dbReference type="RefSeq" id="WP_205121187.1">
    <property type="nucleotide sequence ID" value="NZ_JAFBCM010000001.1"/>
</dbReference>
<feature type="region of interest" description="Disordered" evidence="1">
    <location>
        <begin position="25"/>
        <end position="93"/>
    </location>
</feature>
<sequence length="297" mass="30585">MRLLKGLLRVAGGIVLLAALTGCGNAGGAETPPPSSSVPGEESSSPADASEDPESPENPEATASGGEEENGGDREIAWVPFGPSGPDSPPPYGWYAQLESGDCEGLATRLEQGERTLALGPLYVALAKACQATRNGQADLWPEAREELRSAADDLGGNELGCFDQAALELAERLAEADQDQPPSIGSAGEGTACEWGISRVDDPNADEESDSEAQGPLGGGTEVILRGENLYGVTEVWFGDVQGELGDSDGNLRVRATSPAADEAGAVRITVRSPAGEQTSPEDQTFTYLDDGSGAP</sequence>
<feature type="signal peptide" evidence="2">
    <location>
        <begin position="1"/>
        <end position="28"/>
    </location>
</feature>
<feature type="compositionally biased region" description="Polar residues" evidence="1">
    <location>
        <begin position="277"/>
        <end position="288"/>
    </location>
</feature>
<feature type="domain" description="IPT/TIG" evidence="3">
    <location>
        <begin position="214"/>
        <end position="289"/>
    </location>
</feature>
<dbReference type="InterPro" id="IPR014756">
    <property type="entry name" value="Ig_E-set"/>
</dbReference>
<proteinExistence type="predicted"/>
<dbReference type="Pfam" id="PF01833">
    <property type="entry name" value="TIG"/>
    <property type="match status" value="1"/>
</dbReference>
<evidence type="ECO:0000256" key="2">
    <source>
        <dbReference type="SAM" id="SignalP"/>
    </source>
</evidence>
<gene>
    <name evidence="4" type="ORF">ACFOUW_31690</name>
</gene>
<accession>A0ABV7YLD3</accession>
<evidence type="ECO:0000259" key="3">
    <source>
        <dbReference type="Pfam" id="PF01833"/>
    </source>
</evidence>
<reference evidence="5" key="1">
    <citation type="journal article" date="2019" name="Int. J. Syst. Evol. Microbiol.">
        <title>The Global Catalogue of Microorganisms (GCM) 10K type strain sequencing project: providing services to taxonomists for standard genome sequencing and annotation.</title>
        <authorList>
            <consortium name="The Broad Institute Genomics Platform"/>
            <consortium name="The Broad Institute Genome Sequencing Center for Infectious Disease"/>
            <person name="Wu L."/>
            <person name="Ma J."/>
        </authorList>
    </citation>
    <scope>NUCLEOTIDE SEQUENCE [LARGE SCALE GENOMIC DNA]</scope>
    <source>
        <strain evidence="5">CGMCC 4.7241</strain>
    </source>
</reference>
<dbReference type="InterPro" id="IPR002909">
    <property type="entry name" value="IPT_dom"/>
</dbReference>
<evidence type="ECO:0000256" key="1">
    <source>
        <dbReference type="SAM" id="MobiDB-lite"/>
    </source>
</evidence>
<dbReference type="SUPFAM" id="SSF81296">
    <property type="entry name" value="E set domains"/>
    <property type="match status" value="1"/>
</dbReference>
<evidence type="ECO:0000313" key="4">
    <source>
        <dbReference type="EMBL" id="MFC3765432.1"/>
    </source>
</evidence>
<feature type="region of interest" description="Disordered" evidence="1">
    <location>
        <begin position="175"/>
        <end position="222"/>
    </location>
</feature>
<organism evidence="4 5">
    <name type="scientific">Tenggerimyces flavus</name>
    <dbReference type="NCBI Taxonomy" id="1708749"/>
    <lineage>
        <taxon>Bacteria</taxon>
        <taxon>Bacillati</taxon>
        <taxon>Actinomycetota</taxon>
        <taxon>Actinomycetes</taxon>
        <taxon>Propionibacteriales</taxon>
        <taxon>Nocardioidaceae</taxon>
        <taxon>Tenggerimyces</taxon>
    </lineage>
</organism>
<dbReference type="InterPro" id="IPR013783">
    <property type="entry name" value="Ig-like_fold"/>
</dbReference>
<keyword evidence="2" id="KW-0732">Signal</keyword>
<evidence type="ECO:0000313" key="5">
    <source>
        <dbReference type="Proteomes" id="UP001595699"/>
    </source>
</evidence>
<dbReference type="Gene3D" id="2.60.40.10">
    <property type="entry name" value="Immunoglobulins"/>
    <property type="match status" value="1"/>
</dbReference>
<dbReference type="PROSITE" id="PS51257">
    <property type="entry name" value="PROKAR_LIPOPROTEIN"/>
    <property type="match status" value="1"/>
</dbReference>
<keyword evidence="5" id="KW-1185">Reference proteome</keyword>
<feature type="chain" id="PRO_5046280128" evidence="2">
    <location>
        <begin position="29"/>
        <end position="297"/>
    </location>
</feature>
<comment type="caution">
    <text evidence="4">The sequence shown here is derived from an EMBL/GenBank/DDBJ whole genome shotgun (WGS) entry which is preliminary data.</text>
</comment>
<dbReference type="Proteomes" id="UP001595699">
    <property type="component" value="Unassembled WGS sequence"/>
</dbReference>